<evidence type="ECO:0000313" key="1">
    <source>
        <dbReference type="EMBL" id="KAL1519085.1"/>
    </source>
</evidence>
<dbReference type="Proteomes" id="UP001515480">
    <property type="component" value="Unassembled WGS sequence"/>
</dbReference>
<proteinExistence type="predicted"/>
<sequence length="414" mass="45746">MAPSLHCRTDPSHGLQTKALFLATVTGRDSCAIALSSMVNALGAHRVRGYTASAGWLHLSEFAQRWIELRRKMTEPSNPDFEYFSQFRRHPRDGFPSSSPDSDFRSLDELLRRRIKPAWFQVFNLSSMLCGVRSLLVDALQPASEPDSVALLHAFSLSEETTATNLRKLAHPDDSASSILSSLRLFLTLFPRGKVIIHLPFPPPRAGVAPPHCACPATSRCVPLDGEAAAWPAPRAQVTHTLLQLRTTHAARTLVTVASRDFANFTRLAERLADFLDSPRPRGGADGGRGGALLRRWEQKRNAAVAVMSKTGARSFSSLGVRLRREELGLQLTSRAEERGVGEEGLEARMKCRVAEARGERGFACPKSRCTDAQAEGTADSRRGTERGLCTQCRATLAEWGWQHWWRRSQIAEA</sequence>
<protein>
    <submittedName>
        <fullName evidence="1">Uncharacterized protein</fullName>
    </submittedName>
</protein>
<comment type="caution">
    <text evidence="1">The sequence shown here is derived from an EMBL/GenBank/DDBJ whole genome shotgun (WGS) entry which is preliminary data.</text>
</comment>
<reference evidence="1 2" key="1">
    <citation type="journal article" date="2024" name="Science">
        <title>Giant polyketide synthase enzymes in the biosynthesis of giant marine polyether toxins.</title>
        <authorList>
            <person name="Fallon T.R."/>
            <person name="Shende V.V."/>
            <person name="Wierzbicki I.H."/>
            <person name="Pendleton A.L."/>
            <person name="Watervoot N.F."/>
            <person name="Auber R.P."/>
            <person name="Gonzalez D.J."/>
            <person name="Wisecaver J.H."/>
            <person name="Moore B.S."/>
        </authorList>
    </citation>
    <scope>NUCLEOTIDE SEQUENCE [LARGE SCALE GENOMIC DNA]</scope>
    <source>
        <strain evidence="1 2">12B1</strain>
    </source>
</reference>
<organism evidence="1 2">
    <name type="scientific">Prymnesium parvum</name>
    <name type="common">Toxic golden alga</name>
    <dbReference type="NCBI Taxonomy" id="97485"/>
    <lineage>
        <taxon>Eukaryota</taxon>
        <taxon>Haptista</taxon>
        <taxon>Haptophyta</taxon>
        <taxon>Prymnesiophyceae</taxon>
        <taxon>Prymnesiales</taxon>
        <taxon>Prymnesiaceae</taxon>
        <taxon>Prymnesium</taxon>
    </lineage>
</organism>
<evidence type="ECO:0000313" key="2">
    <source>
        <dbReference type="Proteomes" id="UP001515480"/>
    </source>
</evidence>
<name>A0AB34JDY6_PRYPA</name>
<dbReference type="AlphaFoldDB" id="A0AB34JDY6"/>
<dbReference type="EMBL" id="JBGBPQ010000010">
    <property type="protein sequence ID" value="KAL1519085.1"/>
    <property type="molecule type" value="Genomic_DNA"/>
</dbReference>
<accession>A0AB34JDY6</accession>
<gene>
    <name evidence="1" type="ORF">AB1Y20_003352</name>
</gene>
<keyword evidence="2" id="KW-1185">Reference proteome</keyword>